<dbReference type="GO" id="GO:0032259">
    <property type="term" value="P:methylation"/>
    <property type="evidence" value="ECO:0007669"/>
    <property type="project" value="UniProtKB-KW"/>
</dbReference>
<keyword evidence="4" id="KW-0496">Mitochondrion</keyword>
<reference evidence="5" key="1">
    <citation type="submission" date="2018-06" db="EMBL/GenBank/DDBJ databases">
        <authorList>
            <person name="Zhirakovskaya E."/>
        </authorList>
    </citation>
    <scope>NUCLEOTIDE SEQUENCE</scope>
</reference>
<evidence type="ECO:0000256" key="2">
    <source>
        <dbReference type="ARBA" id="ARBA00022603"/>
    </source>
</evidence>
<gene>
    <name evidence="5" type="ORF">MNBD_GAMMA02-459</name>
</gene>
<name>A0A3B0VTK2_9ZZZZ</name>
<dbReference type="AlphaFoldDB" id="A0A3B0VTK2"/>
<sequence length="376" mass="42206">MSATRLEINRSLQHKITSQIKQKGMISFAEFMQMALYEPGLGYYSAGLAKLGSSGDFVTAPEMGPLFARCHATCFAEVLPHLSQPILFELGAGTGQFCIDVLQTLDELACLPARYIIFEVSADLKQVQQDAVAKLPEHLSKRVVWLDSPPNESFEGIVFANEVLDALPVEVFQFEQGQFQRLMLADKSGVLNEQWQAFGPNLLQQLQQRDLQLDSGYRSEFIPHLSAWIHSVVGQLSKGLVLMVDYGYGRPVYYHPQRSTGTLVCHQRHQANFNPYQDVGLQDITAFVDFTAVAEAMNAAGLDVVGFTTQAEFLMSTEIEQWLDPEGDYQRYFESVTEMKKLVMPDEMGDKFKTIAASKNLPIELSAFRNNRLQDL</sequence>
<evidence type="ECO:0000256" key="3">
    <source>
        <dbReference type="ARBA" id="ARBA00022679"/>
    </source>
</evidence>
<keyword evidence="2 5" id="KW-0489">Methyltransferase</keyword>
<dbReference type="GO" id="GO:0005739">
    <property type="term" value="C:mitochondrion"/>
    <property type="evidence" value="ECO:0007669"/>
    <property type="project" value="UniProtKB-SubCell"/>
</dbReference>
<dbReference type="InterPro" id="IPR003788">
    <property type="entry name" value="NDUFAF7"/>
</dbReference>
<dbReference type="PANTHER" id="PTHR12049">
    <property type="entry name" value="PROTEIN ARGININE METHYLTRANSFERASE NDUFAF7, MITOCHONDRIAL"/>
    <property type="match status" value="1"/>
</dbReference>
<dbReference type="InterPro" id="IPR029063">
    <property type="entry name" value="SAM-dependent_MTases_sf"/>
</dbReference>
<proteinExistence type="predicted"/>
<evidence type="ECO:0000256" key="4">
    <source>
        <dbReference type="ARBA" id="ARBA00023128"/>
    </source>
</evidence>
<dbReference type="GO" id="GO:0035243">
    <property type="term" value="F:protein-arginine omega-N symmetric methyltransferase activity"/>
    <property type="evidence" value="ECO:0007669"/>
    <property type="project" value="TreeGrafter"/>
</dbReference>
<accession>A0A3B0VTK2</accession>
<dbReference type="EMBL" id="UOFA01000270">
    <property type="protein sequence ID" value="VAW46321.1"/>
    <property type="molecule type" value="Genomic_DNA"/>
</dbReference>
<dbReference type="Gene3D" id="3.40.50.12710">
    <property type="match status" value="1"/>
</dbReference>
<organism evidence="5">
    <name type="scientific">hydrothermal vent metagenome</name>
    <dbReference type="NCBI Taxonomy" id="652676"/>
    <lineage>
        <taxon>unclassified sequences</taxon>
        <taxon>metagenomes</taxon>
        <taxon>ecological metagenomes</taxon>
    </lineage>
</organism>
<evidence type="ECO:0000313" key="5">
    <source>
        <dbReference type="EMBL" id="VAW46321.1"/>
    </source>
</evidence>
<dbReference type="InterPro" id="IPR038375">
    <property type="entry name" value="NDUFAF7_sf"/>
</dbReference>
<comment type="subcellular location">
    <subcellularLocation>
        <location evidence="1">Mitochondrion</location>
    </subcellularLocation>
</comment>
<dbReference type="SUPFAM" id="SSF53335">
    <property type="entry name" value="S-adenosyl-L-methionine-dependent methyltransferases"/>
    <property type="match status" value="1"/>
</dbReference>
<dbReference type="PANTHER" id="PTHR12049:SF7">
    <property type="entry name" value="PROTEIN ARGININE METHYLTRANSFERASE NDUFAF7, MITOCHONDRIAL"/>
    <property type="match status" value="1"/>
</dbReference>
<protein>
    <submittedName>
        <fullName evidence="5">SAM-dependent methyltransferase, MidA</fullName>
    </submittedName>
</protein>
<dbReference type="Pfam" id="PF02636">
    <property type="entry name" value="Methyltransf_28"/>
    <property type="match status" value="1"/>
</dbReference>
<evidence type="ECO:0000256" key="1">
    <source>
        <dbReference type="ARBA" id="ARBA00004173"/>
    </source>
</evidence>
<keyword evidence="3 5" id="KW-0808">Transferase</keyword>